<keyword evidence="6" id="KW-0564">Palmitate</keyword>
<proteinExistence type="inferred from homology"/>
<keyword evidence="7" id="KW-0449">Lipoprotein</keyword>
<gene>
    <name evidence="10" type="ORF">WMW72_06235</name>
</gene>
<feature type="domain" description="Spore germination protein N-terminal" evidence="9">
    <location>
        <begin position="25"/>
        <end position="198"/>
    </location>
</feature>
<evidence type="ECO:0000256" key="7">
    <source>
        <dbReference type="ARBA" id="ARBA00023288"/>
    </source>
</evidence>
<dbReference type="NCBIfam" id="TIGR02887">
    <property type="entry name" value="spore_ger_x_C"/>
    <property type="match status" value="1"/>
</dbReference>
<dbReference type="InterPro" id="IPR008844">
    <property type="entry name" value="Spore_GerAC-like"/>
</dbReference>
<dbReference type="Gene3D" id="3.30.300.210">
    <property type="entry name" value="Nutrient germinant receptor protein C, domain 3"/>
    <property type="match status" value="1"/>
</dbReference>
<evidence type="ECO:0000256" key="2">
    <source>
        <dbReference type="ARBA" id="ARBA00007886"/>
    </source>
</evidence>
<dbReference type="PANTHER" id="PTHR35789:SF1">
    <property type="entry name" value="SPORE GERMINATION PROTEIN B3"/>
    <property type="match status" value="1"/>
</dbReference>
<comment type="similarity">
    <text evidence="2">Belongs to the GerABKC lipoprotein family.</text>
</comment>
<protein>
    <submittedName>
        <fullName evidence="10">Ger(X)C family spore germination protein</fullName>
    </submittedName>
</protein>
<keyword evidence="11" id="KW-1185">Reference proteome</keyword>
<evidence type="ECO:0000259" key="8">
    <source>
        <dbReference type="Pfam" id="PF05504"/>
    </source>
</evidence>
<sequence>MLKGKLVKTAIVALCLLTLTGCWSRRELNDLLIVLGIGFDWQDGQYLVSFQVVNPSEISAQKKSGDRPPTTLYQGRGRTMQEAARSLTAEAPRKVYMGHLQLYVVSEELAKRGLHQFIDNALRDNEHRMDFNVVIARGTRSENILKIYTPLEKLPTYSMLHSLETSEKNWAPTVSITMDDVLNKLSSEGNNLALTGIRLLGSVEEAEQKTNVETFLARSRYRYNGIAAFKKDKLIGWLNEAESKGYTDIWNKLQSTTIAIPCSPSSYTAIEITSSHSKLDTKVVGDTAEVTINIRSEGSVNERTCSHIDLLRPSTIKELEAQTAEIVHGNAEAAVKRAKSMKSDILGFGNKLSKDHPDYWEKVKENWDEKHFPQTKVNYKIQTFIRQTGTTGNSTVKF</sequence>
<dbReference type="Proteomes" id="UP001469365">
    <property type="component" value="Unassembled WGS sequence"/>
</dbReference>
<evidence type="ECO:0000256" key="6">
    <source>
        <dbReference type="ARBA" id="ARBA00023139"/>
    </source>
</evidence>
<dbReference type="RefSeq" id="WP_341414552.1">
    <property type="nucleotide sequence ID" value="NZ_JBBPCC010000002.1"/>
</dbReference>
<dbReference type="PROSITE" id="PS51257">
    <property type="entry name" value="PROKAR_LIPOPROTEIN"/>
    <property type="match status" value="1"/>
</dbReference>
<dbReference type="Pfam" id="PF05504">
    <property type="entry name" value="Spore_GerAC"/>
    <property type="match status" value="1"/>
</dbReference>
<keyword evidence="3" id="KW-0309">Germination</keyword>
<accession>A0ABU9DF92</accession>
<dbReference type="InterPro" id="IPR046953">
    <property type="entry name" value="Spore_GerAC-like_C"/>
</dbReference>
<name>A0ABU9DF92_9BACL</name>
<reference evidence="10 11" key="1">
    <citation type="submission" date="2024-04" db="EMBL/GenBank/DDBJ databases">
        <title>draft genome sequnece of Paenibacillus filicis.</title>
        <authorList>
            <person name="Kim D.-U."/>
        </authorList>
    </citation>
    <scope>NUCLEOTIDE SEQUENCE [LARGE SCALE GENOMIC DNA]</scope>
    <source>
        <strain evidence="10 11">KACC14197</strain>
    </source>
</reference>
<evidence type="ECO:0000256" key="3">
    <source>
        <dbReference type="ARBA" id="ARBA00022544"/>
    </source>
</evidence>
<evidence type="ECO:0000313" key="10">
    <source>
        <dbReference type="EMBL" id="MEK8127511.1"/>
    </source>
</evidence>
<comment type="subcellular location">
    <subcellularLocation>
        <location evidence="1">Membrane</location>
        <topology evidence="1">Lipid-anchor</topology>
    </subcellularLocation>
</comment>
<dbReference type="InterPro" id="IPR057336">
    <property type="entry name" value="GerAC_N"/>
</dbReference>
<dbReference type="EMBL" id="JBBPCC010000002">
    <property type="protein sequence ID" value="MEK8127511.1"/>
    <property type="molecule type" value="Genomic_DNA"/>
</dbReference>
<evidence type="ECO:0000259" key="9">
    <source>
        <dbReference type="Pfam" id="PF25198"/>
    </source>
</evidence>
<organism evidence="10 11">
    <name type="scientific">Paenibacillus filicis</name>
    <dbReference type="NCBI Taxonomy" id="669464"/>
    <lineage>
        <taxon>Bacteria</taxon>
        <taxon>Bacillati</taxon>
        <taxon>Bacillota</taxon>
        <taxon>Bacilli</taxon>
        <taxon>Bacillales</taxon>
        <taxon>Paenibacillaceae</taxon>
        <taxon>Paenibacillus</taxon>
    </lineage>
</organism>
<keyword evidence="4" id="KW-0732">Signal</keyword>
<comment type="caution">
    <text evidence="10">The sequence shown here is derived from an EMBL/GenBank/DDBJ whole genome shotgun (WGS) entry which is preliminary data.</text>
</comment>
<dbReference type="PANTHER" id="PTHR35789">
    <property type="entry name" value="SPORE GERMINATION PROTEIN B3"/>
    <property type="match status" value="1"/>
</dbReference>
<feature type="domain" description="Spore germination GerAC-like C-terminal" evidence="8">
    <location>
        <begin position="224"/>
        <end position="389"/>
    </location>
</feature>
<evidence type="ECO:0000256" key="4">
    <source>
        <dbReference type="ARBA" id="ARBA00022729"/>
    </source>
</evidence>
<keyword evidence="5" id="KW-0472">Membrane</keyword>
<evidence type="ECO:0000256" key="5">
    <source>
        <dbReference type="ARBA" id="ARBA00023136"/>
    </source>
</evidence>
<dbReference type="InterPro" id="IPR038501">
    <property type="entry name" value="Spore_GerAC_C_sf"/>
</dbReference>
<evidence type="ECO:0000256" key="1">
    <source>
        <dbReference type="ARBA" id="ARBA00004635"/>
    </source>
</evidence>
<dbReference type="Pfam" id="PF25198">
    <property type="entry name" value="Spore_GerAC_N"/>
    <property type="match status" value="1"/>
</dbReference>
<evidence type="ECO:0000313" key="11">
    <source>
        <dbReference type="Proteomes" id="UP001469365"/>
    </source>
</evidence>